<reference evidence="2 3" key="1">
    <citation type="submission" date="2020-07" db="EMBL/GenBank/DDBJ databases">
        <title>Bacterium isolated from marine sediment.</title>
        <authorList>
            <person name="Shang D."/>
            <person name="Du Z.-J."/>
        </authorList>
    </citation>
    <scope>NUCLEOTIDE SEQUENCE [LARGE SCALE GENOMIC DNA]</scope>
    <source>
        <strain evidence="2 3">S7007</strain>
    </source>
</reference>
<protein>
    <submittedName>
        <fullName evidence="2">Phosphoribosylaminoimidazole carboxylase</fullName>
    </submittedName>
</protein>
<evidence type="ECO:0000313" key="3">
    <source>
        <dbReference type="Proteomes" id="UP000563906"/>
    </source>
</evidence>
<keyword evidence="3" id="KW-1185">Reference proteome</keyword>
<gene>
    <name evidence="2" type="ORF">H3Z83_04175</name>
</gene>
<dbReference type="EMBL" id="JACGLS010000001">
    <property type="protein sequence ID" value="MBA6155721.1"/>
    <property type="molecule type" value="Genomic_DNA"/>
</dbReference>
<name>A0A839APT0_9FLAO</name>
<sequence>MKKVFLLIIILISFSCSDNTLVNNCFSNLSFDELVDLSNPEFNAILTPGNHVITNEGGRNILIIHRGTTPKYKAFDLQCPERNCNSPMTFDGLFLKCSCDDVRYNSLSGCPVNNEGQCKNDNTCFALEYTVREISQTSLQITR</sequence>
<keyword evidence="1" id="KW-0732">Signal</keyword>
<accession>A0A839APT0</accession>
<dbReference type="GO" id="GO:0051537">
    <property type="term" value="F:2 iron, 2 sulfur cluster binding"/>
    <property type="evidence" value="ECO:0007669"/>
    <property type="project" value="InterPro"/>
</dbReference>
<organism evidence="2 3">
    <name type="scientific">Tenacibaculum pelagium</name>
    <dbReference type="NCBI Taxonomy" id="2759527"/>
    <lineage>
        <taxon>Bacteria</taxon>
        <taxon>Pseudomonadati</taxon>
        <taxon>Bacteroidota</taxon>
        <taxon>Flavobacteriia</taxon>
        <taxon>Flavobacteriales</taxon>
        <taxon>Flavobacteriaceae</taxon>
        <taxon>Tenacibaculum</taxon>
    </lineage>
</organism>
<dbReference type="InterPro" id="IPR036922">
    <property type="entry name" value="Rieske_2Fe-2S_sf"/>
</dbReference>
<proteinExistence type="predicted"/>
<dbReference type="Proteomes" id="UP000563906">
    <property type="component" value="Unassembled WGS sequence"/>
</dbReference>
<dbReference type="AlphaFoldDB" id="A0A839APT0"/>
<evidence type="ECO:0000256" key="1">
    <source>
        <dbReference type="SAM" id="SignalP"/>
    </source>
</evidence>
<feature type="chain" id="PRO_5033004109" evidence="1">
    <location>
        <begin position="19"/>
        <end position="143"/>
    </location>
</feature>
<dbReference type="RefSeq" id="WP_182124205.1">
    <property type="nucleotide sequence ID" value="NZ_JACGLS010000001.1"/>
</dbReference>
<comment type="caution">
    <text evidence="2">The sequence shown here is derived from an EMBL/GenBank/DDBJ whole genome shotgun (WGS) entry which is preliminary data.</text>
</comment>
<feature type="signal peptide" evidence="1">
    <location>
        <begin position="1"/>
        <end position="18"/>
    </location>
</feature>
<evidence type="ECO:0000313" key="2">
    <source>
        <dbReference type="EMBL" id="MBA6155721.1"/>
    </source>
</evidence>
<dbReference type="Gene3D" id="2.102.10.10">
    <property type="entry name" value="Rieske [2Fe-2S] iron-sulphur domain"/>
    <property type="match status" value="1"/>
</dbReference>
<dbReference type="PROSITE" id="PS51257">
    <property type="entry name" value="PROKAR_LIPOPROTEIN"/>
    <property type="match status" value="1"/>
</dbReference>